<dbReference type="Pfam" id="PF05015">
    <property type="entry name" value="HigB-like_toxin"/>
    <property type="match status" value="1"/>
</dbReference>
<reference evidence="1 2" key="1">
    <citation type="submission" date="2019-09" db="EMBL/GenBank/DDBJ databases">
        <title>Chitinophaga ginsengihumi sp. nov., isolated from soil of ginseng rhizosphere.</title>
        <authorList>
            <person name="Lee J."/>
        </authorList>
    </citation>
    <scope>NUCLEOTIDE SEQUENCE [LARGE SCALE GENOMIC DNA]</scope>
    <source>
        <strain evidence="1 2">BN140078</strain>
    </source>
</reference>
<dbReference type="EMBL" id="VUOC01000004">
    <property type="protein sequence ID" value="KAA2239549.1"/>
    <property type="molecule type" value="Genomic_DNA"/>
</dbReference>
<dbReference type="PANTHER" id="PTHR40266">
    <property type="entry name" value="TOXIN HIGB-1"/>
    <property type="match status" value="1"/>
</dbReference>
<gene>
    <name evidence="1" type="ORF">F0L74_25455</name>
</gene>
<protein>
    <submittedName>
        <fullName evidence="1">Peptidase</fullName>
    </submittedName>
</protein>
<dbReference type="Proteomes" id="UP000324611">
    <property type="component" value="Unassembled WGS sequence"/>
</dbReference>
<dbReference type="PANTHER" id="PTHR40266:SF2">
    <property type="entry name" value="TOXIN HIGB-1"/>
    <property type="match status" value="1"/>
</dbReference>
<dbReference type="AlphaFoldDB" id="A0A5B2VN31"/>
<comment type="caution">
    <text evidence="1">The sequence shown here is derived from an EMBL/GenBank/DDBJ whole genome shotgun (WGS) entry which is preliminary data.</text>
</comment>
<evidence type="ECO:0000313" key="1">
    <source>
        <dbReference type="EMBL" id="KAA2239549.1"/>
    </source>
</evidence>
<dbReference type="InterPro" id="IPR007711">
    <property type="entry name" value="HigB-1"/>
</dbReference>
<dbReference type="Gene3D" id="3.30.2310.20">
    <property type="entry name" value="RelE-like"/>
    <property type="match status" value="1"/>
</dbReference>
<proteinExistence type="predicted"/>
<sequence length="94" mass="11381">MIKTIKHKGLRLLWEGEKGYRLPADQVERIEDMLEVIDSAVYVPADFEFYKSWKIHPLKGNLKGYWSLTVKENWRVIFCFDREHAYNLDYIDYH</sequence>
<evidence type="ECO:0000313" key="2">
    <source>
        <dbReference type="Proteomes" id="UP000324611"/>
    </source>
</evidence>
<keyword evidence="2" id="KW-1185">Reference proteome</keyword>
<organism evidence="1 2">
    <name type="scientific">Chitinophaga agrisoli</name>
    <dbReference type="NCBI Taxonomy" id="2607653"/>
    <lineage>
        <taxon>Bacteria</taxon>
        <taxon>Pseudomonadati</taxon>
        <taxon>Bacteroidota</taxon>
        <taxon>Chitinophagia</taxon>
        <taxon>Chitinophagales</taxon>
        <taxon>Chitinophagaceae</taxon>
        <taxon>Chitinophaga</taxon>
    </lineage>
</organism>
<name>A0A5B2VN31_9BACT</name>
<accession>A0A5B2VN31</accession>
<dbReference type="SUPFAM" id="SSF143011">
    <property type="entry name" value="RelE-like"/>
    <property type="match status" value="1"/>
</dbReference>
<dbReference type="InterPro" id="IPR035093">
    <property type="entry name" value="RelE/ParE_toxin_dom_sf"/>
</dbReference>
<reference evidence="1 2" key="2">
    <citation type="submission" date="2019-09" db="EMBL/GenBank/DDBJ databases">
        <authorList>
            <person name="Jin C."/>
        </authorList>
    </citation>
    <scope>NUCLEOTIDE SEQUENCE [LARGE SCALE GENOMIC DNA]</scope>
    <source>
        <strain evidence="1 2">BN140078</strain>
    </source>
</reference>